<sequence length="115" mass="13130">MSKLTDLLNVYGADTIPTMERFLQDEEMYLDCLLSFSKDEGFQKLEAALQEKNFSAAFDDAHMLKGVAANLGLTPLYKTICVLVEALRTHDYANCDQQLHDIKIEKVRMEKIILQ</sequence>
<dbReference type="Gene3D" id="1.20.120.160">
    <property type="entry name" value="HPT domain"/>
    <property type="match status" value="1"/>
</dbReference>
<dbReference type="RefSeq" id="WP_212508106.1">
    <property type="nucleotide sequence ID" value="NZ_CP060696.1"/>
</dbReference>
<dbReference type="InterPro" id="IPR008207">
    <property type="entry name" value="Sig_transdc_His_kin_Hpt_dom"/>
</dbReference>
<feature type="domain" description="HPt" evidence="1">
    <location>
        <begin position="42"/>
        <end position="100"/>
    </location>
</feature>
<keyword evidence="3" id="KW-1185">Reference proteome</keyword>
<evidence type="ECO:0000313" key="3">
    <source>
        <dbReference type="Proteomes" id="UP000516046"/>
    </source>
</evidence>
<evidence type="ECO:0000259" key="1">
    <source>
        <dbReference type="Pfam" id="PF01627"/>
    </source>
</evidence>
<accession>A0A7G9WK25</accession>
<dbReference type="EMBL" id="CP060696">
    <property type="protein sequence ID" value="QNO19037.1"/>
    <property type="molecule type" value="Genomic_DNA"/>
</dbReference>
<protein>
    <submittedName>
        <fullName evidence="2">Hpt domain-containing protein</fullName>
    </submittedName>
</protein>
<dbReference type="Proteomes" id="UP000516046">
    <property type="component" value="Chromosome"/>
</dbReference>
<name>A0A7G9WK25_9FIRM</name>
<reference evidence="2 3" key="1">
    <citation type="submission" date="2020-08" db="EMBL/GenBank/DDBJ databases">
        <authorList>
            <person name="Ren C."/>
            <person name="Gu Y."/>
            <person name="Xu Y."/>
        </authorList>
    </citation>
    <scope>NUCLEOTIDE SEQUENCE [LARGE SCALE GENOMIC DNA]</scope>
    <source>
        <strain evidence="2 3">LBM18003</strain>
    </source>
</reference>
<dbReference type="Pfam" id="PF01627">
    <property type="entry name" value="Hpt"/>
    <property type="match status" value="1"/>
</dbReference>
<dbReference type="AlphaFoldDB" id="A0A7G9WK25"/>
<organism evidence="2 3">
    <name type="scientific">Caproicibacterium amylolyticum</name>
    <dbReference type="NCBI Taxonomy" id="2766537"/>
    <lineage>
        <taxon>Bacteria</taxon>
        <taxon>Bacillati</taxon>
        <taxon>Bacillota</taxon>
        <taxon>Clostridia</taxon>
        <taxon>Eubacteriales</taxon>
        <taxon>Oscillospiraceae</taxon>
        <taxon>Caproicibacterium</taxon>
    </lineage>
</organism>
<evidence type="ECO:0000313" key="2">
    <source>
        <dbReference type="EMBL" id="QNO19037.1"/>
    </source>
</evidence>
<dbReference type="InterPro" id="IPR036641">
    <property type="entry name" value="HPT_dom_sf"/>
</dbReference>
<proteinExistence type="predicted"/>
<dbReference type="KEGG" id="caml:H6X83_05295"/>
<dbReference type="GO" id="GO:0000160">
    <property type="term" value="P:phosphorelay signal transduction system"/>
    <property type="evidence" value="ECO:0007669"/>
    <property type="project" value="InterPro"/>
</dbReference>
<dbReference type="SUPFAM" id="SSF47226">
    <property type="entry name" value="Histidine-containing phosphotransfer domain, HPT domain"/>
    <property type="match status" value="1"/>
</dbReference>
<gene>
    <name evidence="2" type="ORF">H6X83_05295</name>
</gene>